<evidence type="ECO:0000313" key="3">
    <source>
        <dbReference type="Proteomes" id="UP000059113"/>
    </source>
</evidence>
<evidence type="ECO:0008006" key="4">
    <source>
        <dbReference type="Google" id="ProtNLM"/>
    </source>
</evidence>
<name>A0A0H4VFW7_9SPHN</name>
<dbReference type="Proteomes" id="UP000059113">
    <property type="component" value="Chromosome"/>
</dbReference>
<sequence>MSRKALVLTLSTLVFLAEAGCVTENLPTTCSVTGARHLSADASSAEICRKFEERLVDAMAAAGKTVDPAALTVSIDLHERGSAEALISRRGQDETTEYPKVSVDVMDRPLAQGDLDRLAAAVAQVMLQAQPAAGT</sequence>
<keyword evidence="1" id="KW-0732">Signal</keyword>
<reference evidence="2 3" key="1">
    <citation type="journal article" date="2015" name="Int. J. Syst. Evol. Microbiol.">
        <title>Erythrobacter atlanticus sp. nov., a bacterium from ocean sediment able to degrade polycyclic aromatic hydrocarbons.</title>
        <authorList>
            <person name="Zhuang L."/>
            <person name="Liu Y."/>
            <person name="Wang L."/>
            <person name="Wang W."/>
            <person name="Shao Z."/>
        </authorList>
    </citation>
    <scope>NUCLEOTIDE SEQUENCE [LARGE SCALE GENOMIC DNA]</scope>
    <source>
        <strain evidence="3">s21-N3</strain>
    </source>
</reference>
<dbReference type="AlphaFoldDB" id="A0A0H4VFW7"/>
<dbReference type="PATRIC" id="fig|1648404.4.peg.1289"/>
<dbReference type="RefSeq" id="WP_048885213.1">
    <property type="nucleotide sequence ID" value="NZ_CP011310.1"/>
</dbReference>
<feature type="signal peptide" evidence="1">
    <location>
        <begin position="1"/>
        <end position="19"/>
    </location>
</feature>
<dbReference type="EMBL" id="CP011310">
    <property type="protein sequence ID" value="AKQ41696.1"/>
    <property type="molecule type" value="Genomic_DNA"/>
</dbReference>
<organism evidence="2 3">
    <name type="scientific">Aurantiacibacter atlanticus</name>
    <dbReference type="NCBI Taxonomy" id="1648404"/>
    <lineage>
        <taxon>Bacteria</taxon>
        <taxon>Pseudomonadati</taxon>
        <taxon>Pseudomonadota</taxon>
        <taxon>Alphaproteobacteria</taxon>
        <taxon>Sphingomonadales</taxon>
        <taxon>Erythrobacteraceae</taxon>
        <taxon>Aurantiacibacter</taxon>
    </lineage>
</organism>
<gene>
    <name evidence="2" type="ORF">CP97_06170</name>
</gene>
<evidence type="ECO:0000313" key="2">
    <source>
        <dbReference type="EMBL" id="AKQ41696.1"/>
    </source>
</evidence>
<dbReference type="OrthoDB" id="9890266at2"/>
<proteinExistence type="predicted"/>
<reference evidence="3" key="2">
    <citation type="submission" date="2015-04" db="EMBL/GenBank/DDBJ databases">
        <title>The complete genome sequence of Erythrobacter sp. s21-N3.</title>
        <authorList>
            <person name="Zhuang L."/>
            <person name="Liu Y."/>
            <person name="Shao Z."/>
        </authorList>
    </citation>
    <scope>NUCLEOTIDE SEQUENCE [LARGE SCALE GENOMIC DNA]</scope>
    <source>
        <strain evidence="3">s21-N3</strain>
    </source>
</reference>
<keyword evidence="3" id="KW-1185">Reference proteome</keyword>
<accession>A0A0H4VFW7</accession>
<dbReference type="KEGG" id="ery:CP97_06170"/>
<evidence type="ECO:0000256" key="1">
    <source>
        <dbReference type="SAM" id="SignalP"/>
    </source>
</evidence>
<feature type="chain" id="PRO_5005211674" description="Lipoprotein" evidence="1">
    <location>
        <begin position="20"/>
        <end position="135"/>
    </location>
</feature>
<protein>
    <recommendedName>
        <fullName evidence="4">Lipoprotein</fullName>
    </recommendedName>
</protein>